<feature type="transmembrane region" description="Helical" evidence="1">
    <location>
        <begin position="311"/>
        <end position="327"/>
    </location>
</feature>
<feature type="transmembrane region" description="Helical" evidence="1">
    <location>
        <begin position="227"/>
        <end position="247"/>
    </location>
</feature>
<gene>
    <name evidence="2" type="ORF">A2777_05740</name>
</gene>
<feature type="transmembrane region" description="Helical" evidence="1">
    <location>
        <begin position="364"/>
        <end position="384"/>
    </location>
</feature>
<sequence length="634" mass="74780">MRRNYLLLIFFILFFQIFFILIDRHSYYFDMKYYLNTSSVLHEAFRNIFTYPLSFGKIHYFFTMLLTGYRPSLYYIPGIILGSLWKFNAKIFVIITYLFYFTLASLTIYSVAPRNSLENIYKTAFLLFIISPQILVYGRYPMVEFPLFLIVAVTIILYLYSDSLTRSPYWQLFIIFSVAGMLIKFSYVSFVIYPVLFIAVLDSLLIIRSMGWQGYLSRFEKEKNFRILQAAFFLSLFLIGLSIFSGFKGYFLGNLHHFLRTEVAGYWSYPYQTFPEKLWWILIAPTQITTVPVLLLFILGIIFYGRKLNKLYIFILLPLIQFGFFMQSKGARLFAPVVFPICLVAAYGLNHLLSRMPTVFKKRYFSIISLFIIINMFSSVFISLDHAPAYEYPEGGSIDIFNGLTVQAVTRGGWGEDKNIWDEKVKDITGIILDRQVQKATVVHLYYTVKLPPYNQELEKKGYKQVIDELLWPEAQRFPIEVFTAKNVFIIRKTGNFTHWGEKGTGLELERNLRFLNGRFADNTSIWRKKTIKLNDVILPDKSIVEIFYRYDDLTDEETVRLYEEFLNYDYPNAINIKIAESLIEYFTNSKEPEKIYYWRSWVKNAEIHPKVIRLLSVKDIKKVNEIREKLLNN</sequence>
<accession>A0A1F5Z272</accession>
<feature type="transmembrane region" description="Helical" evidence="1">
    <location>
        <begin position="143"/>
        <end position="161"/>
    </location>
</feature>
<protein>
    <submittedName>
        <fullName evidence="2">Uncharacterized protein</fullName>
    </submittedName>
</protein>
<organism evidence="2 3">
    <name type="scientific">Candidatus Gottesmanbacteria bacterium RIFCSPHIGHO2_01_FULL_40_15</name>
    <dbReference type="NCBI Taxonomy" id="1798376"/>
    <lineage>
        <taxon>Bacteria</taxon>
        <taxon>Candidatus Gottesmaniibacteriota</taxon>
    </lineage>
</organism>
<keyword evidence="1" id="KW-1133">Transmembrane helix</keyword>
<keyword evidence="1" id="KW-0472">Membrane</keyword>
<dbReference type="Proteomes" id="UP000177354">
    <property type="component" value="Unassembled WGS sequence"/>
</dbReference>
<feature type="transmembrane region" description="Helical" evidence="1">
    <location>
        <begin position="191"/>
        <end position="207"/>
    </location>
</feature>
<dbReference type="AlphaFoldDB" id="A0A1F5Z272"/>
<feature type="transmembrane region" description="Helical" evidence="1">
    <location>
        <begin position="333"/>
        <end position="352"/>
    </location>
</feature>
<proteinExistence type="predicted"/>
<keyword evidence="1" id="KW-0812">Transmembrane</keyword>
<feature type="transmembrane region" description="Helical" evidence="1">
    <location>
        <begin position="278"/>
        <end position="304"/>
    </location>
</feature>
<feature type="transmembrane region" description="Helical" evidence="1">
    <location>
        <begin position="60"/>
        <end position="85"/>
    </location>
</feature>
<feature type="transmembrane region" description="Helical" evidence="1">
    <location>
        <begin position="91"/>
        <end position="112"/>
    </location>
</feature>
<reference evidence="2 3" key="1">
    <citation type="journal article" date="2016" name="Nat. Commun.">
        <title>Thousands of microbial genomes shed light on interconnected biogeochemical processes in an aquifer system.</title>
        <authorList>
            <person name="Anantharaman K."/>
            <person name="Brown C.T."/>
            <person name="Hug L.A."/>
            <person name="Sharon I."/>
            <person name="Castelle C.J."/>
            <person name="Probst A.J."/>
            <person name="Thomas B.C."/>
            <person name="Singh A."/>
            <person name="Wilkins M.J."/>
            <person name="Karaoz U."/>
            <person name="Brodie E.L."/>
            <person name="Williams K.H."/>
            <person name="Hubbard S.S."/>
            <person name="Banfield J.F."/>
        </authorList>
    </citation>
    <scope>NUCLEOTIDE SEQUENCE [LARGE SCALE GENOMIC DNA]</scope>
</reference>
<name>A0A1F5Z272_9BACT</name>
<evidence type="ECO:0000313" key="3">
    <source>
        <dbReference type="Proteomes" id="UP000177354"/>
    </source>
</evidence>
<feature type="transmembrane region" description="Helical" evidence="1">
    <location>
        <begin position="6"/>
        <end position="22"/>
    </location>
</feature>
<dbReference type="EMBL" id="MFJF01000015">
    <property type="protein sequence ID" value="OGG06453.1"/>
    <property type="molecule type" value="Genomic_DNA"/>
</dbReference>
<evidence type="ECO:0000313" key="2">
    <source>
        <dbReference type="EMBL" id="OGG06453.1"/>
    </source>
</evidence>
<evidence type="ECO:0000256" key="1">
    <source>
        <dbReference type="SAM" id="Phobius"/>
    </source>
</evidence>
<feature type="transmembrane region" description="Helical" evidence="1">
    <location>
        <begin position="168"/>
        <end position="185"/>
    </location>
</feature>
<comment type="caution">
    <text evidence="2">The sequence shown here is derived from an EMBL/GenBank/DDBJ whole genome shotgun (WGS) entry which is preliminary data.</text>
</comment>